<keyword evidence="3" id="KW-0002">3D-structure</keyword>
<dbReference type="InterPro" id="IPR023355">
    <property type="entry name" value="Myo_ane_neurotoxin_sf"/>
</dbReference>
<feature type="disulfide bond" evidence="3">
    <location>
        <begin position="61"/>
        <end position="81"/>
    </location>
</feature>
<evidence type="ECO:0000313" key="2">
    <source>
        <dbReference type="PDB" id="8BGK"/>
    </source>
</evidence>
<dbReference type="Gene3D" id="2.20.20.10">
    <property type="entry name" value="Anthopleurin-A"/>
    <property type="match status" value="1"/>
</dbReference>
<name>A0A9X9ZA81_MAGGI</name>
<sequence length="86" mass="9966">WAQALLPIWTYTQLTVSAPLFAALVAAYGIYAVTRYGIKKARTRNDSHQCANNRGWCRKSCFGHEYIDWYYTDVCGSFYCCRPRNL</sequence>
<dbReference type="PDB" id="8BGK">
    <property type="method" value="NMR"/>
    <property type="chains" value="B=1-86"/>
</dbReference>
<protein>
    <submittedName>
        <fullName evidence="2">Cg-BigDef5</fullName>
    </submittedName>
</protein>
<keyword evidence="1" id="KW-1133">Transmembrane helix</keyword>
<organism evidence="2">
    <name type="scientific">Magallana gigas</name>
    <name type="common">Pacific oyster</name>
    <name type="synonym">Crassostrea gigas</name>
    <dbReference type="NCBI Taxonomy" id="29159"/>
    <lineage>
        <taxon>Eukaryota</taxon>
        <taxon>Metazoa</taxon>
        <taxon>Spiralia</taxon>
        <taxon>Lophotrochozoa</taxon>
        <taxon>Mollusca</taxon>
        <taxon>Bivalvia</taxon>
        <taxon>Autobranchia</taxon>
        <taxon>Pteriomorphia</taxon>
        <taxon>Ostreida</taxon>
        <taxon>Ostreoidea</taxon>
        <taxon>Ostreidae</taxon>
        <taxon>Magallana</taxon>
    </lineage>
</organism>
<accession>A0A9X9ZA81</accession>
<reference evidence="3" key="1">
    <citation type="submission" date="2022-10" db="PDB data bank">
        <title>Total synthesis and 3D structure determination of a highly hydrophobic antimicrobial Crassostrea gigas big defensin, enduring challenges rescue by a solubilizing tag.</title>
        <authorList>
            <person name="Asokan A."/>
            <person name="Delmas A.F."/>
            <person name="Aucagne V."/>
            <person name="Loth K."/>
            <person name="Meudal H."/>
        </authorList>
    </citation>
    <scope>STRUCTURE BY NMR</scope>
    <scope>DISULFIDE BONDS</scope>
</reference>
<keyword evidence="1" id="KW-0812">Transmembrane</keyword>
<keyword evidence="1" id="KW-0472">Membrane</keyword>
<feature type="disulfide bond" evidence="3">
    <location>
        <begin position="57"/>
        <end position="75"/>
    </location>
</feature>
<dbReference type="SMR" id="A0A9X9ZA81"/>
<feature type="disulfide bond" evidence="3">
    <location>
        <begin position="50"/>
        <end position="80"/>
    </location>
</feature>
<feature type="transmembrane region" description="Helical" evidence="1">
    <location>
        <begin position="20"/>
        <end position="38"/>
    </location>
</feature>
<dbReference type="AlphaFoldDB" id="A0A9X9ZA81"/>
<proteinExistence type="evidence at protein level"/>
<evidence type="ECO:0007829" key="3">
    <source>
        <dbReference type="PDB" id="8BGK"/>
    </source>
</evidence>
<evidence type="ECO:0000256" key="1">
    <source>
        <dbReference type="SAM" id="Phobius"/>
    </source>
</evidence>